<organism evidence="2 3">
    <name type="scientific">Citrullus colocynthis</name>
    <name type="common">colocynth</name>
    <dbReference type="NCBI Taxonomy" id="252529"/>
    <lineage>
        <taxon>Eukaryota</taxon>
        <taxon>Viridiplantae</taxon>
        <taxon>Streptophyta</taxon>
        <taxon>Embryophyta</taxon>
        <taxon>Tracheophyta</taxon>
        <taxon>Spermatophyta</taxon>
        <taxon>Magnoliopsida</taxon>
        <taxon>eudicotyledons</taxon>
        <taxon>Gunneridae</taxon>
        <taxon>Pentapetalae</taxon>
        <taxon>rosids</taxon>
        <taxon>fabids</taxon>
        <taxon>Cucurbitales</taxon>
        <taxon>Cucurbitaceae</taxon>
        <taxon>Benincaseae</taxon>
        <taxon>Citrullus</taxon>
    </lineage>
</organism>
<feature type="transmembrane region" description="Helical" evidence="1">
    <location>
        <begin position="18"/>
        <end position="40"/>
    </location>
</feature>
<dbReference type="PANTHER" id="PTHR33306">
    <property type="entry name" value="EXPRESSED PROTEIN-RELATED-RELATED"/>
    <property type="match status" value="1"/>
</dbReference>
<proteinExistence type="predicted"/>
<reference evidence="2 3" key="1">
    <citation type="submission" date="2024-03" db="EMBL/GenBank/DDBJ databases">
        <authorList>
            <person name="Gkanogiannis A."/>
            <person name="Becerra Lopez-Lavalle L."/>
        </authorList>
    </citation>
    <scope>NUCLEOTIDE SEQUENCE [LARGE SCALE GENOMIC DNA]</scope>
</reference>
<dbReference type="EMBL" id="OZ021735">
    <property type="protein sequence ID" value="CAK9310316.1"/>
    <property type="molecule type" value="Genomic_DNA"/>
</dbReference>
<keyword evidence="1" id="KW-1133">Transmembrane helix</keyword>
<gene>
    <name evidence="2" type="ORF">CITCOLO1_LOCUS1935</name>
</gene>
<keyword evidence="1" id="KW-0812">Transmembrane</keyword>
<keyword evidence="3" id="KW-1185">Reference proteome</keyword>
<accession>A0ABP0XSG5</accession>
<feature type="transmembrane region" description="Helical" evidence="1">
    <location>
        <begin position="52"/>
        <end position="71"/>
    </location>
</feature>
<name>A0ABP0XSG5_9ROSI</name>
<feature type="transmembrane region" description="Helical" evidence="1">
    <location>
        <begin position="98"/>
        <end position="117"/>
    </location>
</feature>
<feature type="transmembrane region" description="Helical" evidence="1">
    <location>
        <begin position="201"/>
        <end position="219"/>
    </location>
</feature>
<evidence type="ECO:0000313" key="3">
    <source>
        <dbReference type="Proteomes" id="UP001642487"/>
    </source>
</evidence>
<protein>
    <submittedName>
        <fullName evidence="2">Uncharacterized protein</fullName>
    </submittedName>
</protein>
<sequence>MAANGGSSAANSHSQPTFPLHLCFFFLILFMFLSFSWYSNYESAVEGVFDQLKLLLIVSPLLLLLLVHWLSNTENGRLPPLIPLPEKDSLHRAGGTPWGVGFLLVLLLFMISYQSYFQERWFPLLSRGDPATAHCAKTQFQNHTQNPKFSYLYPILRGEIDCFAKVHRYRHLRCGNNHVLRLCRRRTPHLLVPRVRYERHFGIPFFFFFVFVFFFLSSLPSLPH</sequence>
<dbReference type="Proteomes" id="UP001642487">
    <property type="component" value="Chromosome 1"/>
</dbReference>
<dbReference type="PANTHER" id="PTHR33306:SF5">
    <property type="entry name" value="OXIDOREDUCTASE_TRANSITION METAL ION-BINDING PROTEIN"/>
    <property type="match status" value="1"/>
</dbReference>
<keyword evidence="1" id="KW-0472">Membrane</keyword>
<evidence type="ECO:0000313" key="2">
    <source>
        <dbReference type="EMBL" id="CAK9310316.1"/>
    </source>
</evidence>
<evidence type="ECO:0000256" key="1">
    <source>
        <dbReference type="SAM" id="Phobius"/>
    </source>
</evidence>